<feature type="region of interest" description="Disordered" evidence="1">
    <location>
        <begin position="487"/>
        <end position="530"/>
    </location>
</feature>
<protein>
    <recommendedName>
        <fullName evidence="4">CCHC-type domain-containing protein</fullName>
    </recommendedName>
</protein>
<feature type="compositionally biased region" description="Low complexity" evidence="1">
    <location>
        <begin position="1"/>
        <end position="13"/>
    </location>
</feature>
<accession>A0A9J6GQW1</accession>
<evidence type="ECO:0008006" key="4">
    <source>
        <dbReference type="Google" id="ProtNLM"/>
    </source>
</evidence>
<feature type="region of interest" description="Disordered" evidence="1">
    <location>
        <begin position="351"/>
        <end position="431"/>
    </location>
</feature>
<comment type="caution">
    <text evidence="2">The sequence shown here is derived from an EMBL/GenBank/DDBJ whole genome shotgun (WGS) entry which is preliminary data.</text>
</comment>
<evidence type="ECO:0000313" key="3">
    <source>
        <dbReference type="Proteomes" id="UP000821853"/>
    </source>
</evidence>
<organism evidence="2 3">
    <name type="scientific">Haemaphysalis longicornis</name>
    <name type="common">Bush tick</name>
    <dbReference type="NCBI Taxonomy" id="44386"/>
    <lineage>
        <taxon>Eukaryota</taxon>
        <taxon>Metazoa</taxon>
        <taxon>Ecdysozoa</taxon>
        <taxon>Arthropoda</taxon>
        <taxon>Chelicerata</taxon>
        <taxon>Arachnida</taxon>
        <taxon>Acari</taxon>
        <taxon>Parasitiformes</taxon>
        <taxon>Ixodida</taxon>
        <taxon>Ixodoidea</taxon>
        <taxon>Ixodidae</taxon>
        <taxon>Haemaphysalinae</taxon>
        <taxon>Haemaphysalis</taxon>
    </lineage>
</organism>
<name>A0A9J6GQW1_HAELO</name>
<dbReference type="OMA" id="YARMHAM"/>
<feature type="region of interest" description="Disordered" evidence="1">
    <location>
        <begin position="1"/>
        <end position="21"/>
    </location>
</feature>
<gene>
    <name evidence="2" type="ORF">HPB48_019204</name>
</gene>
<dbReference type="Proteomes" id="UP000821853">
    <property type="component" value="Unassembled WGS sequence"/>
</dbReference>
<dbReference type="OrthoDB" id="6488226at2759"/>
<reference evidence="2 3" key="1">
    <citation type="journal article" date="2020" name="Cell">
        <title>Large-Scale Comparative Analyses of Tick Genomes Elucidate Their Genetic Diversity and Vector Capacities.</title>
        <authorList>
            <consortium name="Tick Genome and Microbiome Consortium (TIGMIC)"/>
            <person name="Jia N."/>
            <person name="Wang J."/>
            <person name="Shi W."/>
            <person name="Du L."/>
            <person name="Sun Y."/>
            <person name="Zhan W."/>
            <person name="Jiang J.F."/>
            <person name="Wang Q."/>
            <person name="Zhang B."/>
            <person name="Ji P."/>
            <person name="Bell-Sakyi L."/>
            <person name="Cui X.M."/>
            <person name="Yuan T.T."/>
            <person name="Jiang B.G."/>
            <person name="Yang W.F."/>
            <person name="Lam T.T."/>
            <person name="Chang Q.C."/>
            <person name="Ding S.J."/>
            <person name="Wang X.J."/>
            <person name="Zhu J.G."/>
            <person name="Ruan X.D."/>
            <person name="Zhao L."/>
            <person name="Wei J.T."/>
            <person name="Ye R.Z."/>
            <person name="Que T.C."/>
            <person name="Du C.H."/>
            <person name="Zhou Y.H."/>
            <person name="Cheng J.X."/>
            <person name="Dai P.F."/>
            <person name="Guo W.B."/>
            <person name="Han X.H."/>
            <person name="Huang E.J."/>
            <person name="Li L.F."/>
            <person name="Wei W."/>
            <person name="Gao Y.C."/>
            <person name="Liu J.Z."/>
            <person name="Shao H.Z."/>
            <person name="Wang X."/>
            <person name="Wang C.C."/>
            <person name="Yang T.C."/>
            <person name="Huo Q.B."/>
            <person name="Li W."/>
            <person name="Chen H.Y."/>
            <person name="Chen S.E."/>
            <person name="Zhou L.G."/>
            <person name="Ni X.B."/>
            <person name="Tian J.H."/>
            <person name="Sheng Y."/>
            <person name="Liu T."/>
            <person name="Pan Y.S."/>
            <person name="Xia L.Y."/>
            <person name="Li J."/>
            <person name="Zhao F."/>
            <person name="Cao W.C."/>
        </authorList>
    </citation>
    <scope>NUCLEOTIDE SEQUENCE [LARGE SCALE GENOMIC DNA]</scope>
    <source>
        <strain evidence="2">HaeL-2018</strain>
    </source>
</reference>
<dbReference type="AlphaFoldDB" id="A0A9J6GQW1"/>
<feature type="compositionally biased region" description="Basic residues" evidence="1">
    <location>
        <begin position="109"/>
        <end position="120"/>
    </location>
</feature>
<evidence type="ECO:0000313" key="2">
    <source>
        <dbReference type="EMBL" id="KAH9377097.1"/>
    </source>
</evidence>
<keyword evidence="3" id="KW-1185">Reference proteome</keyword>
<proteinExistence type="predicted"/>
<evidence type="ECO:0000256" key="1">
    <source>
        <dbReference type="SAM" id="MobiDB-lite"/>
    </source>
</evidence>
<feature type="compositionally biased region" description="Low complexity" evidence="1">
    <location>
        <begin position="491"/>
        <end position="503"/>
    </location>
</feature>
<feature type="compositionally biased region" description="Polar residues" evidence="1">
    <location>
        <begin position="78"/>
        <end position="105"/>
    </location>
</feature>
<feature type="compositionally biased region" description="Basic residues" evidence="1">
    <location>
        <begin position="399"/>
        <end position="411"/>
    </location>
</feature>
<feature type="region of interest" description="Disordered" evidence="1">
    <location>
        <begin position="438"/>
        <end position="457"/>
    </location>
</feature>
<feature type="region of interest" description="Disordered" evidence="1">
    <location>
        <begin position="78"/>
        <end position="124"/>
    </location>
</feature>
<dbReference type="VEuPathDB" id="VectorBase:HLOH_059954"/>
<sequence>MAEPRGAAGAAAAQSNDASPECTVVAQTPNTSRQVIGTAVRMVTVVEGEPITAQEHGDTVGWLPCHRRKFGQALQQFQRDATSPHHLSTTVNDTATFNNGKTPQGQRRPGLRTSKRPRPRLPRDDIKVVIRPREGMNVARVSDATLRDSVLQAAGLEPAEAPEDLLRVNHEQNILVVSTALLDRAERYARIEELKVGETSFSAKAYVTTPEDSVKGVIHNIPAYDSAEDIARSIVYSRNPTALHARRMGRTNSAIIAFSGNRVPYFVYYRGAEYRCYIHKKKHEVCSTCGKLGHRMDVCPYPDRSYCSACGLANPMDEHECVIQCALCGKDHPTGDKQCAQRYRTPFILKQRQWRKEQAARQSSQGRRRDRSASFPRLPDAWPPAGTASARDDSVPAQRRPRSKSKKRGPRHSSTVQHDRQSIRTPDGMSQVSWAATASLKGSSQGHTHQDPSQTSTGIAHAELASIRTTLDQVLAENRQLKAEIAQLKRSTTTTSTPAMTPAVQVKHSSELTPSPPKRRAEDNTSRQQSIVHNDLQLLESKLEKKFDERFDKLANMVTTLAGALAKFKEAIGGKVTSLEYSITRVPHSSPGPTRPPPYARMHAMKAATILSNEIEQNTARNDNDKT</sequence>
<dbReference type="EMBL" id="JABSTR010000008">
    <property type="protein sequence ID" value="KAH9377097.1"/>
    <property type="molecule type" value="Genomic_DNA"/>
</dbReference>